<evidence type="ECO:0000313" key="1">
    <source>
        <dbReference type="EMBL" id="QHT34729.1"/>
    </source>
</evidence>
<dbReference type="EMBL" id="MN739006">
    <property type="protein sequence ID" value="QHT34729.1"/>
    <property type="molecule type" value="Genomic_DNA"/>
</dbReference>
<protein>
    <submittedName>
        <fullName evidence="1">Uncharacterized protein</fullName>
    </submittedName>
</protein>
<dbReference type="AlphaFoldDB" id="A0A6C0F2G0"/>
<organism evidence="1">
    <name type="scientific">viral metagenome</name>
    <dbReference type="NCBI Taxonomy" id="1070528"/>
    <lineage>
        <taxon>unclassified sequences</taxon>
        <taxon>metagenomes</taxon>
        <taxon>organismal metagenomes</taxon>
    </lineage>
</organism>
<name>A0A6C0F2G0_9ZZZZ</name>
<reference evidence="1" key="1">
    <citation type="journal article" date="2020" name="Nature">
        <title>Giant virus diversity and host interactions through global metagenomics.</title>
        <authorList>
            <person name="Schulz F."/>
            <person name="Roux S."/>
            <person name="Paez-Espino D."/>
            <person name="Jungbluth S."/>
            <person name="Walsh D.A."/>
            <person name="Denef V.J."/>
            <person name="McMahon K.D."/>
            <person name="Konstantinidis K.T."/>
            <person name="Eloe-Fadrosh E.A."/>
            <person name="Kyrpides N.C."/>
            <person name="Woyke T."/>
        </authorList>
    </citation>
    <scope>NUCLEOTIDE SEQUENCE</scope>
    <source>
        <strain evidence="1">GVMAG-M-3300009163-63</strain>
    </source>
</reference>
<proteinExistence type="predicted"/>
<sequence length="136" mass="16143">MPRLIFHIEEHDNWSFFIGHNGYSFSVFGKQQINPQTIFNSKFYNINELVDYLEEVMNFQPNKTNFRISLFCYNLTAADANDDATHDESNATYTELESYSVQRRGEVVKYNDVELTTYRCLKYLNFVRNDTYVTDK</sequence>
<accession>A0A6C0F2G0</accession>